<evidence type="ECO:0000256" key="10">
    <source>
        <dbReference type="HAMAP-Rule" id="MF_00051"/>
    </source>
</evidence>
<evidence type="ECO:0000256" key="11">
    <source>
        <dbReference type="PIRSR" id="PIRSR000412-50"/>
    </source>
</evidence>
<evidence type="ECO:0000313" key="15">
    <source>
        <dbReference type="Proteomes" id="UP000289629"/>
    </source>
</evidence>
<dbReference type="InterPro" id="IPR049943">
    <property type="entry name" value="Ser_HO-MeTrfase-like"/>
</dbReference>
<comment type="subcellular location">
    <subcellularLocation>
        <location evidence="2 10">Cytoplasm</location>
    </subcellularLocation>
</comment>
<dbReference type="Proteomes" id="UP000289629">
    <property type="component" value="Chromosome"/>
</dbReference>
<dbReference type="GO" id="GO:0004372">
    <property type="term" value="F:glycine hydroxymethyltransferase activity"/>
    <property type="evidence" value="ECO:0007669"/>
    <property type="project" value="UniProtKB-EC"/>
</dbReference>
<comment type="cofactor">
    <cofactor evidence="1 10 11">
        <name>pyridoxal 5'-phosphate</name>
        <dbReference type="ChEBI" id="CHEBI:597326"/>
    </cofactor>
</comment>
<evidence type="ECO:0000256" key="12">
    <source>
        <dbReference type="SAM" id="Phobius"/>
    </source>
</evidence>
<dbReference type="PIRSF" id="PIRSF000412">
    <property type="entry name" value="SHMT"/>
    <property type="match status" value="1"/>
</dbReference>
<dbReference type="InterPro" id="IPR015421">
    <property type="entry name" value="PyrdxlP-dep_Trfase_major"/>
</dbReference>
<dbReference type="Pfam" id="PF00464">
    <property type="entry name" value="SHMT"/>
    <property type="match status" value="1"/>
</dbReference>
<gene>
    <name evidence="10 14" type="primary">glyA</name>
    <name evidence="14" type="ORF">NCTC10125_00147</name>
</gene>
<evidence type="ECO:0000256" key="1">
    <source>
        <dbReference type="ARBA" id="ARBA00001933"/>
    </source>
</evidence>
<keyword evidence="12" id="KW-0812">Transmembrane</keyword>
<dbReference type="AlphaFoldDB" id="A0AAJ5NQG9"/>
<name>A0AAJ5NQG9_9BACT</name>
<evidence type="ECO:0000256" key="4">
    <source>
        <dbReference type="ARBA" id="ARBA00011738"/>
    </source>
</evidence>
<comment type="function">
    <text evidence="9">Catalyzes the reversible interconversion of serine and glycine with tetrahydrofolate (THF) serving as the one-carbon carrier. This reaction serves as the major source of one-carbon groups required for the biosynthesis of purines, thymidylate, methionine, and other important biomolecules. Also exhibits THF-independent aldolase activity toward beta-hydroxyamino acids, producing glycine and aldehydes, via a retro-aldol mechanism. Thus, is able to catalyze the cleavage of L-allo-threonine.</text>
</comment>
<dbReference type="Gene3D" id="3.90.1150.10">
    <property type="entry name" value="Aspartate Aminotransferase, domain 1"/>
    <property type="match status" value="1"/>
</dbReference>
<evidence type="ECO:0000256" key="8">
    <source>
        <dbReference type="ARBA" id="ARBA00022898"/>
    </source>
</evidence>
<evidence type="ECO:0000256" key="5">
    <source>
        <dbReference type="ARBA" id="ARBA00022490"/>
    </source>
</evidence>
<reference evidence="14 15" key="1">
    <citation type="submission" date="2019-01" db="EMBL/GenBank/DDBJ databases">
        <authorList>
            <consortium name="Pathogen Informatics"/>
        </authorList>
    </citation>
    <scope>NUCLEOTIDE SEQUENCE [LARGE SCALE GENOMIC DNA]</scope>
    <source>
        <strain evidence="14 15">NCTC10125</strain>
    </source>
</reference>
<accession>A0AAJ5NQG9</accession>
<evidence type="ECO:0000313" key="14">
    <source>
        <dbReference type="EMBL" id="VEU61330.1"/>
    </source>
</evidence>
<keyword evidence="12" id="KW-1133">Transmembrane helix</keyword>
<evidence type="ECO:0000259" key="13">
    <source>
        <dbReference type="Pfam" id="PF00464"/>
    </source>
</evidence>
<dbReference type="FunFam" id="3.40.640.10:FF:000001">
    <property type="entry name" value="Serine hydroxymethyltransferase"/>
    <property type="match status" value="1"/>
</dbReference>
<organism evidence="14 15">
    <name type="scientific">Mesomycoplasma dispar</name>
    <dbReference type="NCBI Taxonomy" id="86660"/>
    <lineage>
        <taxon>Bacteria</taxon>
        <taxon>Bacillati</taxon>
        <taxon>Mycoplasmatota</taxon>
        <taxon>Mycoplasmoidales</taxon>
        <taxon>Metamycoplasmataceae</taxon>
        <taxon>Mesomycoplasma</taxon>
    </lineage>
</organism>
<evidence type="ECO:0000256" key="3">
    <source>
        <dbReference type="ARBA" id="ARBA00006376"/>
    </source>
</evidence>
<dbReference type="GO" id="GO:0005829">
    <property type="term" value="C:cytosol"/>
    <property type="evidence" value="ECO:0007669"/>
    <property type="project" value="TreeGrafter"/>
</dbReference>
<dbReference type="HAMAP" id="MF_00051">
    <property type="entry name" value="SHMT"/>
    <property type="match status" value="1"/>
</dbReference>
<keyword evidence="6 10" id="KW-0554">One-carbon metabolism</keyword>
<sequence length="443" mass="49308">MLLIWFAKIYFSFFFSFLVYNYLSKMYRRVKLNDKEITNLINLESKRQNQQIELIASENYASQDVLIANGTSPNNKYGEGYPGKRYYGGCQFIDQIEQIAIERAKKLFGTKFANVQPYSGSSANAAVFGALLKPGDKILGLDLKSGGHLTHGYKVNFSGMFYSGLSYSLNENELLDYDEIEKIAIKTKPNLIICGYSAYSGTIDFARFREIADKVGAFLLADIAHIAGLIAAKVHSSPVGFAHIITATTQKTLRGPRGGLILTDDEEIAAKIDKVVFPGLQGGPLFNTIAAKAVAFNEALQPWFVEYSAQIVKNAKHFANEFAKKGVRIISNGTENHLFVIDVFSSYNLNGKQAQILLESVNIITNKNTIPNDSLSPFVTSGLRFGTPAMTSRGFKENEFSQIVEIIDFVLKKKELTSLEIKEIKAKVGKLAQDFPIKRSYWI</sequence>
<comment type="catalytic activity">
    <reaction evidence="10">
        <text>(6R)-5,10-methylene-5,6,7,8-tetrahydrofolate + glycine + H2O = (6S)-5,6,7,8-tetrahydrofolate + L-serine</text>
        <dbReference type="Rhea" id="RHEA:15481"/>
        <dbReference type="ChEBI" id="CHEBI:15377"/>
        <dbReference type="ChEBI" id="CHEBI:15636"/>
        <dbReference type="ChEBI" id="CHEBI:33384"/>
        <dbReference type="ChEBI" id="CHEBI:57305"/>
        <dbReference type="ChEBI" id="CHEBI:57453"/>
        <dbReference type="EC" id="2.1.2.1"/>
    </reaction>
</comment>
<dbReference type="EMBL" id="LR214971">
    <property type="protein sequence ID" value="VEU61330.1"/>
    <property type="molecule type" value="Genomic_DNA"/>
</dbReference>
<proteinExistence type="inferred from homology"/>
<keyword evidence="12" id="KW-0472">Membrane</keyword>
<dbReference type="NCBIfam" id="NF000586">
    <property type="entry name" value="PRK00011.1"/>
    <property type="match status" value="1"/>
</dbReference>
<comment type="pathway">
    <text evidence="10">One-carbon metabolism; tetrahydrofolate interconversion.</text>
</comment>
<dbReference type="Gene3D" id="3.40.640.10">
    <property type="entry name" value="Type I PLP-dependent aspartate aminotransferase-like (Major domain)"/>
    <property type="match status" value="1"/>
</dbReference>
<keyword evidence="5 10" id="KW-0963">Cytoplasm</keyword>
<evidence type="ECO:0000256" key="9">
    <source>
        <dbReference type="ARBA" id="ARBA00054606"/>
    </source>
</evidence>
<comment type="similarity">
    <text evidence="3 10">Belongs to the SHMT family.</text>
</comment>
<dbReference type="GO" id="GO:0019264">
    <property type="term" value="P:glycine biosynthetic process from serine"/>
    <property type="evidence" value="ECO:0007669"/>
    <property type="project" value="InterPro"/>
</dbReference>
<comment type="subunit">
    <text evidence="4 10">Homodimer.</text>
</comment>
<dbReference type="PANTHER" id="PTHR11680">
    <property type="entry name" value="SERINE HYDROXYMETHYLTRANSFERASE"/>
    <property type="match status" value="1"/>
</dbReference>
<feature type="binding site" evidence="10">
    <location>
        <begin position="376"/>
        <end position="378"/>
    </location>
    <ligand>
        <name>(6S)-5,6,7,8-tetrahydrofolate</name>
        <dbReference type="ChEBI" id="CHEBI:57453"/>
    </ligand>
</feature>
<dbReference type="InterPro" id="IPR001085">
    <property type="entry name" value="Ser_HO-MeTrfase"/>
</dbReference>
<dbReference type="InterPro" id="IPR039429">
    <property type="entry name" value="SHMT-like_dom"/>
</dbReference>
<dbReference type="InterPro" id="IPR019798">
    <property type="entry name" value="Ser_HO-MeTrfase_PLP_BS"/>
</dbReference>
<dbReference type="PROSITE" id="PS00096">
    <property type="entry name" value="SHMT"/>
    <property type="match status" value="1"/>
</dbReference>
<dbReference type="PANTHER" id="PTHR11680:SF35">
    <property type="entry name" value="SERINE HYDROXYMETHYLTRANSFERASE 1"/>
    <property type="match status" value="1"/>
</dbReference>
<evidence type="ECO:0000256" key="2">
    <source>
        <dbReference type="ARBA" id="ARBA00004496"/>
    </source>
</evidence>
<dbReference type="GO" id="GO:0035999">
    <property type="term" value="P:tetrahydrofolate interconversion"/>
    <property type="evidence" value="ECO:0007669"/>
    <property type="project" value="UniProtKB-UniRule"/>
</dbReference>
<feature type="binding site" evidence="10">
    <location>
        <position position="143"/>
    </location>
    <ligand>
        <name>(6S)-5,6,7,8-tetrahydrofolate</name>
        <dbReference type="ChEBI" id="CHEBI:57453"/>
    </ligand>
</feature>
<evidence type="ECO:0000256" key="6">
    <source>
        <dbReference type="ARBA" id="ARBA00022563"/>
    </source>
</evidence>
<feature type="modified residue" description="N6-(pyridoxal phosphate)lysine" evidence="10 11">
    <location>
        <position position="251"/>
    </location>
</feature>
<comment type="caution">
    <text evidence="10">Lacks conserved residue(s) required for the propagation of feature annotation.</text>
</comment>
<dbReference type="EC" id="2.1.2.1" evidence="10"/>
<protein>
    <recommendedName>
        <fullName evidence="10">Probable serine hydroxymethyltransferase</fullName>
        <shortName evidence="10">SHMT</shortName>
        <shortName evidence="10">Serine methylase</shortName>
        <ecNumber evidence="10">2.1.2.1</ecNumber>
    </recommendedName>
</protein>
<evidence type="ECO:0000256" key="7">
    <source>
        <dbReference type="ARBA" id="ARBA00022679"/>
    </source>
</evidence>
<feature type="binding site" evidence="10">
    <location>
        <position position="266"/>
    </location>
    <ligand>
        <name>(6S)-5,6,7,8-tetrahydrofolate</name>
        <dbReference type="ChEBI" id="CHEBI:57453"/>
    </ligand>
</feature>
<feature type="transmembrane region" description="Helical" evidence="12">
    <location>
        <begin position="6"/>
        <end position="23"/>
    </location>
</feature>
<keyword evidence="7 10" id="KW-0808">Transferase</keyword>
<dbReference type="CDD" id="cd00378">
    <property type="entry name" value="SHMT"/>
    <property type="match status" value="1"/>
</dbReference>
<dbReference type="InterPro" id="IPR015424">
    <property type="entry name" value="PyrdxlP-dep_Trfase"/>
</dbReference>
<dbReference type="InterPro" id="IPR015422">
    <property type="entry name" value="PyrdxlP-dep_Trfase_small"/>
</dbReference>
<dbReference type="SUPFAM" id="SSF53383">
    <property type="entry name" value="PLP-dependent transferases"/>
    <property type="match status" value="1"/>
</dbReference>
<feature type="domain" description="Serine hydroxymethyltransferase-like" evidence="13">
    <location>
        <begin position="32"/>
        <end position="407"/>
    </location>
</feature>
<feature type="binding site" evidence="10">
    <location>
        <begin position="147"/>
        <end position="149"/>
    </location>
    <ligand>
        <name>(6S)-5,6,7,8-tetrahydrofolate</name>
        <dbReference type="ChEBI" id="CHEBI:57453"/>
    </ligand>
</feature>
<keyword evidence="8 10" id="KW-0663">Pyridoxal phosphate</keyword>
<dbReference type="GO" id="GO:0030170">
    <property type="term" value="F:pyridoxal phosphate binding"/>
    <property type="evidence" value="ECO:0007669"/>
    <property type="project" value="UniProtKB-UniRule"/>
</dbReference>